<dbReference type="Proteomes" id="UP000637757">
    <property type="component" value="Unassembled WGS sequence"/>
</dbReference>
<comment type="caution">
    <text evidence="2">The sequence shown here is derived from an EMBL/GenBank/DDBJ whole genome shotgun (WGS) entry which is preliminary data.</text>
</comment>
<sequence length="106" mass="12305">MSEELAKTKTATINTILTDEGKNEQVKNIEKKISTVDDQLYDLKENLLYKVKNYQAFQQDNLINNEQKKFTELNNTARNGARQAIQSKDQQLPKAMDDKRSNRVEK</sequence>
<dbReference type="EMBL" id="JADAKE010000005">
    <property type="protein sequence ID" value="MBF8807343.1"/>
    <property type="molecule type" value="Genomic_DNA"/>
</dbReference>
<evidence type="ECO:0000256" key="1">
    <source>
        <dbReference type="SAM" id="MobiDB-lite"/>
    </source>
</evidence>
<name>A0A931AXF2_9ENTE</name>
<feature type="region of interest" description="Disordered" evidence="1">
    <location>
        <begin position="81"/>
        <end position="106"/>
    </location>
</feature>
<evidence type="ECO:0000313" key="3">
    <source>
        <dbReference type="Proteomes" id="UP000637757"/>
    </source>
</evidence>
<dbReference type="AlphaFoldDB" id="A0A931AXF2"/>
<feature type="compositionally biased region" description="Polar residues" evidence="1">
    <location>
        <begin position="81"/>
        <end position="90"/>
    </location>
</feature>
<feature type="compositionally biased region" description="Basic and acidic residues" evidence="1">
    <location>
        <begin position="95"/>
        <end position="106"/>
    </location>
</feature>
<keyword evidence="3" id="KW-1185">Reference proteome</keyword>
<protein>
    <submittedName>
        <fullName evidence="2">Uncharacterized protein</fullName>
    </submittedName>
</protein>
<organism evidence="2 3">
    <name type="scientific">Enterococcus lacertideformus</name>
    <dbReference type="NCBI Taxonomy" id="2771493"/>
    <lineage>
        <taxon>Bacteria</taxon>
        <taxon>Bacillati</taxon>
        <taxon>Bacillota</taxon>
        <taxon>Bacilli</taxon>
        <taxon>Lactobacillales</taxon>
        <taxon>Enterococcaceae</taxon>
        <taxon>Enterococcus</taxon>
    </lineage>
</organism>
<evidence type="ECO:0000313" key="2">
    <source>
        <dbReference type="EMBL" id="MBF8807343.1"/>
    </source>
</evidence>
<reference evidence="2" key="1">
    <citation type="submission" date="2020-09" db="EMBL/GenBank/DDBJ databases">
        <title>Genomic insights into the novelty and pathogenicity of a unique biofilm-forming Enterococcus sp. bacteria (Enterococcus lacertideformus) identified in reptiles.</title>
        <authorList>
            <person name="Agius J.E."/>
            <person name="Phalen D.N."/>
            <person name="Rose K."/>
            <person name="Eden J.-S."/>
        </authorList>
    </citation>
    <scope>NUCLEOTIDE SEQUENCE</scope>
    <source>
        <strain evidence="2">PHRS 0518</strain>
    </source>
</reference>
<proteinExistence type="predicted"/>
<gene>
    <name evidence="2" type="ORF">IC227_01635</name>
</gene>
<accession>A0A931AXF2</accession>